<dbReference type="HOGENOM" id="CLU_078005_0_0_1"/>
<sequence>MEGFTQGARSVLFTIELLEAILLQVDMVTLLTSAMRVNKTWHETILNSPTIQQKLFFKPAGQKVPRVSKVAGQDETPVPSHHQAEEATPVLNPLLVRKFERLFFDITGDQSYERRATSFDTLPWSASPGEEVEFTDPDRKPARAIQRRPPLDADALQKEDASKKRFTRTGASWRRMLVSQPPPVQLGYLSPDVAWDSPIQGRRAWKALTPTEGGLRMGQLYDLVQHRAGHHPQHSSWFRIHWFRPQEPFRSCLSQEICAELLASTCVVVEMVDENDSMIPDHPAAPADVTTFDAMYRCEEASVTALELEEVTVRRNGQLNAICSIVPVQDAVSDYLKKNWAFCRTVGRAV</sequence>
<dbReference type="SUPFAM" id="SSF81383">
    <property type="entry name" value="F-box domain"/>
    <property type="match status" value="1"/>
</dbReference>
<dbReference type="AlphaFoldDB" id="A0A084B5H1"/>
<keyword evidence="3" id="KW-1185">Reference proteome</keyword>
<accession>A0A084B5H1</accession>
<evidence type="ECO:0000313" key="2">
    <source>
        <dbReference type="EMBL" id="KEY72800.1"/>
    </source>
</evidence>
<evidence type="ECO:0008006" key="4">
    <source>
        <dbReference type="Google" id="ProtNLM"/>
    </source>
</evidence>
<evidence type="ECO:0000256" key="1">
    <source>
        <dbReference type="SAM" id="MobiDB-lite"/>
    </source>
</evidence>
<evidence type="ECO:0000313" key="3">
    <source>
        <dbReference type="Proteomes" id="UP000028045"/>
    </source>
</evidence>
<dbReference type="InterPro" id="IPR036047">
    <property type="entry name" value="F-box-like_dom_sf"/>
</dbReference>
<name>A0A084B5H1_STACB</name>
<proteinExistence type="predicted"/>
<feature type="region of interest" description="Disordered" evidence="1">
    <location>
        <begin position="127"/>
        <end position="147"/>
    </location>
</feature>
<reference evidence="2 3" key="1">
    <citation type="journal article" date="2014" name="BMC Genomics">
        <title>Comparative genome sequencing reveals chemotype-specific gene clusters in the toxigenic black mold Stachybotrys.</title>
        <authorList>
            <person name="Semeiks J."/>
            <person name="Borek D."/>
            <person name="Otwinowski Z."/>
            <person name="Grishin N.V."/>
        </authorList>
    </citation>
    <scope>NUCLEOTIDE SEQUENCE [LARGE SCALE GENOMIC DNA]</scope>
    <source>
        <strain evidence="3">CBS 109288 / IBT 7711</strain>
    </source>
</reference>
<dbReference type="Proteomes" id="UP000028045">
    <property type="component" value="Unassembled WGS sequence"/>
</dbReference>
<dbReference type="OrthoDB" id="3800738at2759"/>
<protein>
    <recommendedName>
        <fullName evidence="4">F-box domain-containing protein</fullName>
    </recommendedName>
</protein>
<dbReference type="EMBL" id="KL648012">
    <property type="protein sequence ID" value="KEY72800.1"/>
    <property type="molecule type" value="Genomic_DNA"/>
</dbReference>
<gene>
    <name evidence="2" type="ORF">S7711_04393</name>
</gene>
<organism evidence="2 3">
    <name type="scientific">Stachybotrys chartarum (strain CBS 109288 / IBT 7711)</name>
    <name type="common">Toxic black mold</name>
    <name type="synonym">Stilbospora chartarum</name>
    <dbReference type="NCBI Taxonomy" id="1280523"/>
    <lineage>
        <taxon>Eukaryota</taxon>
        <taxon>Fungi</taxon>
        <taxon>Dikarya</taxon>
        <taxon>Ascomycota</taxon>
        <taxon>Pezizomycotina</taxon>
        <taxon>Sordariomycetes</taxon>
        <taxon>Hypocreomycetidae</taxon>
        <taxon>Hypocreales</taxon>
        <taxon>Stachybotryaceae</taxon>
        <taxon>Stachybotrys</taxon>
    </lineage>
</organism>